<dbReference type="GO" id="GO:0031267">
    <property type="term" value="F:small GTPase binding"/>
    <property type="evidence" value="ECO:0007669"/>
    <property type="project" value="InterPro"/>
</dbReference>
<dbReference type="InterPro" id="IPR040122">
    <property type="entry name" value="Importin_beta"/>
</dbReference>
<evidence type="ECO:0000256" key="3">
    <source>
        <dbReference type="ARBA" id="ARBA00022448"/>
    </source>
</evidence>
<organism evidence="11 12">
    <name type="scientific">Ramalina farinacea</name>
    <dbReference type="NCBI Taxonomy" id="258253"/>
    <lineage>
        <taxon>Eukaryota</taxon>
        <taxon>Fungi</taxon>
        <taxon>Dikarya</taxon>
        <taxon>Ascomycota</taxon>
        <taxon>Pezizomycotina</taxon>
        <taxon>Lecanoromycetes</taxon>
        <taxon>OSLEUM clade</taxon>
        <taxon>Lecanoromycetidae</taxon>
        <taxon>Lecanorales</taxon>
        <taxon>Lecanorineae</taxon>
        <taxon>Ramalinaceae</taxon>
        <taxon>Ramalina</taxon>
    </lineage>
</organism>
<reference evidence="11" key="1">
    <citation type="journal article" date="2023" name="Genome Biol. Evol.">
        <title>First Whole Genome Sequence and Flow Cytometry Genome Size Data for the Lichen-Forming Fungus Ramalina farinacea (Ascomycota).</title>
        <authorList>
            <person name="Llewellyn T."/>
            <person name="Mian S."/>
            <person name="Hill R."/>
            <person name="Leitch I.J."/>
            <person name="Gaya E."/>
        </authorList>
    </citation>
    <scope>NUCLEOTIDE SEQUENCE</scope>
    <source>
        <strain evidence="11">LIQ254RAFAR</strain>
    </source>
</reference>
<dbReference type="Pfam" id="PF25574">
    <property type="entry name" value="TPR_IMB1"/>
    <property type="match status" value="1"/>
</dbReference>
<sequence>MDVNQVLQNTYSGDAAARQSAEQQLNHAAEVNYSNYLETLAKELANENAQPATRQAAGIALKNSFTAREYTRLKEIQSRWLTSVEPATKATVRQLALQTLGSKYTKAGQAAAQFIASIAAIDLPQNQWQELMPALVEYVGEGSDHFKQASLQTIGFICETEDQDLRDSLVQHSNAILTAVVQGARKEEGNLDVRLAAINSLSDSLEFVRTNFENEGERNYIMQVICEATQSGDNRIEASSYGCLNRIMGLYYDKMKFYMEKALFGLTIMGMKNPEEDVSKLAIEFWCTVCEEEIAIEDDNVMAHAIGVEQRAFFNFARIAAREVVPVLLQLLTQQDEDAADEDYNVSRASYQCLQLYAQAVGGELVQTVLGFVELNLRHTDWHMRDAAVSAFGAIMEGPDEKLLQPLIKQGLPVLIGMMDDPVVQVKDSAAFALGRICENVSESIDAQEHLRPLIGALFAGLSSSPRMAGSCCWALMNLAERFGGEPSSEENPLSPHFQESVTTLLSVTEGSDTDNQLRMAAYEVLNAFVASAAIDSLPIVAKTSDVVLKRLEDTIPMQQQIVSVEDRITLEEIQTSLASVLLAIIQRLEGEIKPAADRIMNVLLQILSSVGAKSSVPDTVFAAIGALANALEEDFGKYMTSFTPFLYNALGNREEPGLCAMAIGLVSDITRSLGEMAQPYCDTFMNYLLSNLNDKSISNQFRPAILQTFGDIAQAIGPHFETYLSVVGQVLQAAANVTINDSSAFEMLDYVITLREGIMDAWSGAILAIKVAKPQLLAQYVEPVFAVLEVISRDPNRSEALLRSAMGVIGDLADTFPHGEYANLFRQEWLTVLIKDVKTNRDFQPRTIETARWAREQVKRQTGNAPTGQTMS</sequence>
<dbReference type="InterPro" id="IPR001494">
    <property type="entry name" value="Importin-beta_N"/>
</dbReference>
<dbReference type="PROSITE" id="PS50166">
    <property type="entry name" value="IMPORTIN_B_NT"/>
    <property type="match status" value="1"/>
</dbReference>
<dbReference type="Pfam" id="PF03810">
    <property type="entry name" value="IBN_N"/>
    <property type="match status" value="1"/>
</dbReference>
<feature type="repeat" description="HEAT" evidence="9">
    <location>
        <begin position="411"/>
        <end position="449"/>
    </location>
</feature>
<evidence type="ECO:0000313" key="12">
    <source>
        <dbReference type="Proteomes" id="UP001161017"/>
    </source>
</evidence>
<evidence type="ECO:0000256" key="1">
    <source>
        <dbReference type="ARBA" id="ARBA00004496"/>
    </source>
</evidence>
<dbReference type="InterPro" id="IPR011989">
    <property type="entry name" value="ARM-like"/>
</dbReference>
<dbReference type="Gene3D" id="1.25.10.10">
    <property type="entry name" value="Leucine-rich Repeat Variant"/>
    <property type="match status" value="1"/>
</dbReference>
<keyword evidence="6" id="KW-0653">Protein transport</keyword>
<dbReference type="SUPFAM" id="SSF48371">
    <property type="entry name" value="ARM repeat"/>
    <property type="match status" value="1"/>
</dbReference>
<keyword evidence="3" id="KW-0813">Transport</keyword>
<dbReference type="SMART" id="SM00913">
    <property type="entry name" value="IBN_N"/>
    <property type="match status" value="1"/>
</dbReference>
<evidence type="ECO:0000256" key="4">
    <source>
        <dbReference type="ARBA" id="ARBA00022490"/>
    </source>
</evidence>
<keyword evidence="12" id="KW-1185">Reference proteome</keyword>
<feature type="domain" description="Importin N-terminal" evidence="10">
    <location>
        <begin position="21"/>
        <end position="102"/>
    </location>
</feature>
<evidence type="ECO:0000256" key="7">
    <source>
        <dbReference type="ARBA" id="ARBA00079884"/>
    </source>
</evidence>
<evidence type="ECO:0000259" key="10">
    <source>
        <dbReference type="PROSITE" id="PS50166"/>
    </source>
</evidence>
<evidence type="ECO:0000256" key="9">
    <source>
        <dbReference type="PROSITE-ProRule" id="PRU00103"/>
    </source>
</evidence>
<dbReference type="GO" id="GO:0005737">
    <property type="term" value="C:cytoplasm"/>
    <property type="evidence" value="ECO:0007669"/>
    <property type="project" value="UniProtKB-SubCell"/>
</dbReference>
<dbReference type="InterPro" id="IPR021133">
    <property type="entry name" value="HEAT_type_2"/>
</dbReference>
<accession>A0AA43QLH2</accession>
<dbReference type="GO" id="GO:0005634">
    <property type="term" value="C:nucleus"/>
    <property type="evidence" value="ECO:0007669"/>
    <property type="project" value="UniProtKB-ARBA"/>
</dbReference>
<evidence type="ECO:0000256" key="8">
    <source>
        <dbReference type="ARBA" id="ARBA00083566"/>
    </source>
</evidence>
<dbReference type="InterPro" id="IPR016024">
    <property type="entry name" value="ARM-type_fold"/>
</dbReference>
<dbReference type="GO" id="GO:0006606">
    <property type="term" value="P:protein import into nucleus"/>
    <property type="evidence" value="ECO:0007669"/>
    <property type="project" value="InterPro"/>
</dbReference>
<dbReference type="EMBL" id="JAPUFD010000006">
    <property type="protein sequence ID" value="MDI1487794.1"/>
    <property type="molecule type" value="Genomic_DNA"/>
</dbReference>
<evidence type="ECO:0000256" key="2">
    <source>
        <dbReference type="ARBA" id="ARBA00010907"/>
    </source>
</evidence>
<comment type="subcellular location">
    <subcellularLocation>
        <location evidence="1">Cytoplasm</location>
    </subcellularLocation>
</comment>
<dbReference type="FunFam" id="1.25.10.10:FF:000027">
    <property type="entry name" value="Importin subunit beta-1"/>
    <property type="match status" value="1"/>
</dbReference>
<evidence type="ECO:0000256" key="6">
    <source>
        <dbReference type="ARBA" id="ARBA00022927"/>
    </source>
</evidence>
<dbReference type="PROSITE" id="PS50077">
    <property type="entry name" value="HEAT_REPEAT"/>
    <property type="match status" value="1"/>
</dbReference>
<dbReference type="AlphaFoldDB" id="A0AA43QLH2"/>
<gene>
    <name evidence="11" type="primary">kap95</name>
    <name evidence="11" type="ORF">OHK93_007066</name>
</gene>
<comment type="caution">
    <text evidence="11">The sequence shown here is derived from an EMBL/GenBank/DDBJ whole genome shotgun (WGS) entry which is preliminary data.</text>
</comment>
<comment type="similarity">
    <text evidence="2">Belongs to the importin beta family. Importin beta-1 subfamily.</text>
</comment>
<evidence type="ECO:0000256" key="5">
    <source>
        <dbReference type="ARBA" id="ARBA00022737"/>
    </source>
</evidence>
<keyword evidence="4" id="KW-0963">Cytoplasm</keyword>
<dbReference type="Pfam" id="PF13513">
    <property type="entry name" value="HEAT_EZ"/>
    <property type="match status" value="1"/>
</dbReference>
<keyword evidence="5" id="KW-0677">Repeat</keyword>
<proteinExistence type="inferred from homology"/>
<evidence type="ECO:0000313" key="11">
    <source>
        <dbReference type="EMBL" id="MDI1487794.1"/>
    </source>
</evidence>
<dbReference type="PANTHER" id="PTHR10527">
    <property type="entry name" value="IMPORTIN BETA"/>
    <property type="match status" value="1"/>
</dbReference>
<dbReference type="InterPro" id="IPR058584">
    <property type="entry name" value="IMB1_TNPO1-like_TPR"/>
</dbReference>
<dbReference type="Proteomes" id="UP001161017">
    <property type="component" value="Unassembled WGS sequence"/>
</dbReference>
<protein>
    <recommendedName>
        <fullName evidence="7">Importin-95</fullName>
    </recommendedName>
    <alternativeName>
        <fullName evidence="8">Karyopherin-95</fullName>
    </alternativeName>
</protein>
<name>A0AA43QLH2_9LECA</name>